<keyword evidence="7" id="KW-1185">Reference proteome</keyword>
<dbReference type="AlphaFoldDB" id="A0A839N8L9"/>
<comment type="caution">
    <text evidence="6">The sequence shown here is derived from an EMBL/GenBank/DDBJ whole genome shotgun (WGS) entry which is preliminary data.</text>
</comment>
<gene>
    <name evidence="6" type="ORF">FHU39_000986</name>
</gene>
<evidence type="ECO:0000259" key="5">
    <source>
        <dbReference type="PROSITE" id="PS50977"/>
    </source>
</evidence>
<dbReference type="EMBL" id="JACHVQ010000001">
    <property type="protein sequence ID" value="MBB2891002.1"/>
    <property type="molecule type" value="Genomic_DNA"/>
</dbReference>
<evidence type="ECO:0000313" key="6">
    <source>
        <dbReference type="EMBL" id="MBB2891002.1"/>
    </source>
</evidence>
<dbReference type="InterPro" id="IPR050109">
    <property type="entry name" value="HTH-type_TetR-like_transc_reg"/>
</dbReference>
<dbReference type="PROSITE" id="PS50977">
    <property type="entry name" value="HTH_TETR_2"/>
    <property type="match status" value="1"/>
</dbReference>
<dbReference type="SUPFAM" id="SSF46689">
    <property type="entry name" value="Homeodomain-like"/>
    <property type="match status" value="1"/>
</dbReference>
<dbReference type="GO" id="GO:0000976">
    <property type="term" value="F:transcription cis-regulatory region binding"/>
    <property type="evidence" value="ECO:0007669"/>
    <property type="project" value="TreeGrafter"/>
</dbReference>
<feature type="domain" description="HTH tetR-type" evidence="5">
    <location>
        <begin position="17"/>
        <end position="77"/>
    </location>
</feature>
<feature type="DNA-binding region" description="H-T-H motif" evidence="4">
    <location>
        <begin position="40"/>
        <end position="59"/>
    </location>
</feature>
<proteinExistence type="predicted"/>
<evidence type="ECO:0000256" key="2">
    <source>
        <dbReference type="ARBA" id="ARBA00023125"/>
    </source>
</evidence>
<dbReference type="InterPro" id="IPR009057">
    <property type="entry name" value="Homeodomain-like_sf"/>
</dbReference>
<accession>A0A839N8L9</accession>
<name>A0A839N8L9_9MICO</name>
<dbReference type="Proteomes" id="UP000559182">
    <property type="component" value="Unassembled WGS sequence"/>
</dbReference>
<evidence type="ECO:0000313" key="7">
    <source>
        <dbReference type="Proteomes" id="UP000559182"/>
    </source>
</evidence>
<dbReference type="PRINTS" id="PR00455">
    <property type="entry name" value="HTHTETR"/>
</dbReference>
<dbReference type="Gene3D" id="1.10.357.10">
    <property type="entry name" value="Tetracycline Repressor, domain 2"/>
    <property type="match status" value="1"/>
</dbReference>
<evidence type="ECO:0000256" key="1">
    <source>
        <dbReference type="ARBA" id="ARBA00023015"/>
    </source>
</evidence>
<dbReference type="GO" id="GO:0003700">
    <property type="term" value="F:DNA-binding transcription factor activity"/>
    <property type="evidence" value="ECO:0007669"/>
    <property type="project" value="TreeGrafter"/>
</dbReference>
<dbReference type="PANTHER" id="PTHR30055">
    <property type="entry name" value="HTH-TYPE TRANSCRIPTIONAL REGULATOR RUTR"/>
    <property type="match status" value="1"/>
</dbReference>
<evidence type="ECO:0000256" key="4">
    <source>
        <dbReference type="PROSITE-ProRule" id="PRU00335"/>
    </source>
</evidence>
<reference evidence="6 7" key="1">
    <citation type="submission" date="2020-08" db="EMBL/GenBank/DDBJ databases">
        <title>Sequencing the genomes of 1000 actinobacteria strains.</title>
        <authorList>
            <person name="Klenk H.-P."/>
        </authorList>
    </citation>
    <scope>NUCLEOTIDE SEQUENCE [LARGE SCALE GENOMIC DNA]</scope>
    <source>
        <strain evidence="6 7">DSM 105369</strain>
    </source>
</reference>
<dbReference type="RefSeq" id="WP_183319326.1">
    <property type="nucleotide sequence ID" value="NZ_JACHVQ010000001.1"/>
</dbReference>
<protein>
    <submittedName>
        <fullName evidence="6">AcrR family transcriptional regulator</fullName>
    </submittedName>
</protein>
<keyword evidence="1" id="KW-0805">Transcription regulation</keyword>
<keyword evidence="3" id="KW-0804">Transcription</keyword>
<dbReference type="PANTHER" id="PTHR30055:SF234">
    <property type="entry name" value="HTH-TYPE TRANSCRIPTIONAL REGULATOR BETI"/>
    <property type="match status" value="1"/>
</dbReference>
<keyword evidence="2 4" id="KW-0238">DNA-binding</keyword>
<dbReference type="InterPro" id="IPR001647">
    <property type="entry name" value="HTH_TetR"/>
</dbReference>
<organism evidence="6 7">
    <name type="scientific">Flexivirga oryzae</name>
    <dbReference type="NCBI Taxonomy" id="1794944"/>
    <lineage>
        <taxon>Bacteria</taxon>
        <taxon>Bacillati</taxon>
        <taxon>Actinomycetota</taxon>
        <taxon>Actinomycetes</taxon>
        <taxon>Micrococcales</taxon>
        <taxon>Dermacoccaceae</taxon>
        <taxon>Flexivirga</taxon>
    </lineage>
</organism>
<evidence type="ECO:0000256" key="3">
    <source>
        <dbReference type="ARBA" id="ARBA00023163"/>
    </source>
</evidence>
<dbReference type="Pfam" id="PF00440">
    <property type="entry name" value="TetR_N"/>
    <property type="match status" value="1"/>
</dbReference>
<sequence>MSEGPQRRGNRRDVAAAATRQEILRAARRLFAEHGFASTTINQIATEAGVAVQTVYSSVGSKAVLVLALNDLIDSESGVGEFAGRIAVADDAEVVLRSAVQLTRRINERCGDIVRVLLAAEPSDAAVAAAVRDGMRRHRDGAHSLAERLAGLGALSSGVGVDQAATSFAVLTSPASWRQLTEDTGWSFDRAEAWMLSSLATLLTGMPVTE</sequence>